<proteinExistence type="predicted"/>
<dbReference type="EMBL" id="JBANQN010000010">
    <property type="protein sequence ID" value="KAK6777767.1"/>
    <property type="molecule type" value="Genomic_DNA"/>
</dbReference>
<evidence type="ECO:0000313" key="2">
    <source>
        <dbReference type="Proteomes" id="UP001371456"/>
    </source>
</evidence>
<sequence>MHHGDPKFGQKTSALFYHIAIGVIVDGTSFTHDHQCFIRVYLDNDFLQVEVLHQGRPAMYSPQFRCEARRCSHT</sequence>
<evidence type="ECO:0000313" key="1">
    <source>
        <dbReference type="EMBL" id="KAK6777767.1"/>
    </source>
</evidence>
<comment type="caution">
    <text evidence="1">The sequence shown here is derived from an EMBL/GenBank/DDBJ whole genome shotgun (WGS) entry which is preliminary data.</text>
</comment>
<gene>
    <name evidence="1" type="ORF">RDI58_024485</name>
</gene>
<accession>A0AAN8T368</accession>
<name>A0AAN8T368_SOLBU</name>
<dbReference type="AlphaFoldDB" id="A0AAN8T368"/>
<protein>
    <submittedName>
        <fullName evidence="1">Uncharacterized protein</fullName>
    </submittedName>
</protein>
<dbReference type="Proteomes" id="UP001371456">
    <property type="component" value="Unassembled WGS sequence"/>
</dbReference>
<keyword evidence="2" id="KW-1185">Reference proteome</keyword>
<reference evidence="1 2" key="1">
    <citation type="submission" date="2024-02" db="EMBL/GenBank/DDBJ databases">
        <title>de novo genome assembly of Solanum bulbocastanum strain 11H21.</title>
        <authorList>
            <person name="Hosaka A.J."/>
        </authorList>
    </citation>
    <scope>NUCLEOTIDE SEQUENCE [LARGE SCALE GENOMIC DNA]</scope>
    <source>
        <tissue evidence="1">Young leaves</tissue>
    </source>
</reference>
<organism evidence="1 2">
    <name type="scientific">Solanum bulbocastanum</name>
    <name type="common">Wild potato</name>
    <dbReference type="NCBI Taxonomy" id="147425"/>
    <lineage>
        <taxon>Eukaryota</taxon>
        <taxon>Viridiplantae</taxon>
        <taxon>Streptophyta</taxon>
        <taxon>Embryophyta</taxon>
        <taxon>Tracheophyta</taxon>
        <taxon>Spermatophyta</taxon>
        <taxon>Magnoliopsida</taxon>
        <taxon>eudicotyledons</taxon>
        <taxon>Gunneridae</taxon>
        <taxon>Pentapetalae</taxon>
        <taxon>asterids</taxon>
        <taxon>lamiids</taxon>
        <taxon>Solanales</taxon>
        <taxon>Solanaceae</taxon>
        <taxon>Solanoideae</taxon>
        <taxon>Solaneae</taxon>
        <taxon>Solanum</taxon>
    </lineage>
</organism>